<dbReference type="EMBL" id="BK032540">
    <property type="protein sequence ID" value="DAF46557.1"/>
    <property type="molecule type" value="Genomic_DNA"/>
</dbReference>
<organism evidence="1">
    <name type="scientific">Myoviridae sp. ct1ba2</name>
    <dbReference type="NCBI Taxonomy" id="2827654"/>
    <lineage>
        <taxon>Viruses</taxon>
        <taxon>Duplodnaviria</taxon>
        <taxon>Heunggongvirae</taxon>
        <taxon>Uroviricota</taxon>
        <taxon>Caudoviricetes</taxon>
    </lineage>
</organism>
<reference evidence="1" key="1">
    <citation type="journal article" date="2021" name="Proc. Natl. Acad. Sci. U.S.A.">
        <title>A Catalog of Tens of Thousands of Viruses from Human Metagenomes Reveals Hidden Associations with Chronic Diseases.</title>
        <authorList>
            <person name="Tisza M.J."/>
            <person name="Buck C.B."/>
        </authorList>
    </citation>
    <scope>NUCLEOTIDE SEQUENCE</scope>
    <source>
        <strain evidence="1">Ct1ba2</strain>
    </source>
</reference>
<evidence type="ECO:0000313" key="1">
    <source>
        <dbReference type="EMBL" id="DAF46557.1"/>
    </source>
</evidence>
<protein>
    <submittedName>
        <fullName evidence="1">Uncharacterized protein</fullName>
    </submittedName>
</protein>
<sequence length="30" mass="3626">MSFRTCFSPFSDSYFIFLTSFTLQLYYTLV</sequence>
<accession>A0A8S5S691</accession>
<name>A0A8S5S691_9CAUD</name>
<proteinExistence type="predicted"/>